<evidence type="ECO:0000313" key="2">
    <source>
        <dbReference type="Proteomes" id="UP000176364"/>
    </source>
</evidence>
<dbReference type="Gene3D" id="3.10.450.530">
    <property type="entry name" value="Ribonuclease toxin, BrnT, of type II toxin-antitoxin system"/>
    <property type="match status" value="1"/>
</dbReference>
<organism evidence="1 2">
    <name type="scientific">Candidatus Beckwithbacteria bacterium RIFCSPLOWO2_02_FULL_47_23</name>
    <dbReference type="NCBI Taxonomy" id="1797463"/>
    <lineage>
        <taxon>Bacteria</taxon>
        <taxon>Candidatus Beckwithiibacteriota</taxon>
    </lineage>
</organism>
<dbReference type="EMBL" id="MEZQ01000038">
    <property type="protein sequence ID" value="OGD59283.1"/>
    <property type="molecule type" value="Genomic_DNA"/>
</dbReference>
<proteinExistence type="predicted"/>
<comment type="caution">
    <text evidence="1">The sequence shown here is derived from an EMBL/GenBank/DDBJ whole genome shotgun (WGS) entry which is preliminary data.</text>
</comment>
<evidence type="ECO:0008006" key="3">
    <source>
        <dbReference type="Google" id="ProtNLM"/>
    </source>
</evidence>
<dbReference type="InterPro" id="IPR038573">
    <property type="entry name" value="BrnT_sf"/>
</dbReference>
<protein>
    <recommendedName>
        <fullName evidence="3">Toxin</fullName>
    </recommendedName>
</protein>
<dbReference type="AlphaFoldDB" id="A0A1F5DVX6"/>
<dbReference type="Pfam" id="PF04365">
    <property type="entry name" value="BrnT_toxin"/>
    <property type="match status" value="1"/>
</dbReference>
<gene>
    <name evidence="1" type="ORF">A3I57_01960</name>
</gene>
<dbReference type="Proteomes" id="UP000176364">
    <property type="component" value="Unassembled WGS sequence"/>
</dbReference>
<dbReference type="InterPro" id="IPR007460">
    <property type="entry name" value="BrnT_toxin"/>
</dbReference>
<evidence type="ECO:0000313" key="1">
    <source>
        <dbReference type="EMBL" id="OGD59283.1"/>
    </source>
</evidence>
<reference evidence="1 2" key="1">
    <citation type="journal article" date="2016" name="Nat. Commun.">
        <title>Thousands of microbial genomes shed light on interconnected biogeochemical processes in an aquifer system.</title>
        <authorList>
            <person name="Anantharaman K."/>
            <person name="Brown C.T."/>
            <person name="Hug L.A."/>
            <person name="Sharon I."/>
            <person name="Castelle C.J."/>
            <person name="Probst A.J."/>
            <person name="Thomas B.C."/>
            <person name="Singh A."/>
            <person name="Wilkins M.J."/>
            <person name="Karaoz U."/>
            <person name="Brodie E.L."/>
            <person name="Williams K.H."/>
            <person name="Hubbard S.S."/>
            <person name="Banfield J.F."/>
        </authorList>
    </citation>
    <scope>NUCLEOTIDE SEQUENCE [LARGE SCALE GENOMIC DNA]</scope>
</reference>
<name>A0A1F5DVX6_9BACT</name>
<sequence>MLKLDKQNRFDWDKGNIDKSYFKHGITLNQTEEAFLDEAAVILRDVKHSQKEPRYLLIGQTANNKILFIVFTIRDKKIRIISARAADKKEAKQYAEKI</sequence>
<accession>A0A1F5DVX6</accession>